<gene>
    <name evidence="3" type="ORF">P5G51_002740</name>
</gene>
<dbReference type="RefSeq" id="WP_320384206.1">
    <property type="nucleotide sequence ID" value="NZ_JAROCA020000001.1"/>
</dbReference>
<sequence length="107" mass="12454">MKNKKIWLIIGSICFLAVIIFVIFAVTHESDPNTKLTHLKNELQPKQKLESKQEKKTQKDNQLQKQKEAEKQGQADQQVREAFESALQKTADFFSQKKRTSLRLAIR</sequence>
<feature type="compositionally biased region" description="Basic and acidic residues" evidence="1">
    <location>
        <begin position="65"/>
        <end position="78"/>
    </location>
</feature>
<keyword evidence="4" id="KW-1185">Reference proteome</keyword>
<keyword evidence="2" id="KW-1133">Transmembrane helix</keyword>
<keyword evidence="2" id="KW-0812">Transmembrane</keyword>
<dbReference type="Proteomes" id="UP001228376">
    <property type="component" value="Unassembled WGS sequence"/>
</dbReference>
<accession>A0ABU5CFZ4</accession>
<evidence type="ECO:0000256" key="2">
    <source>
        <dbReference type="SAM" id="Phobius"/>
    </source>
</evidence>
<evidence type="ECO:0000313" key="4">
    <source>
        <dbReference type="Proteomes" id="UP001228376"/>
    </source>
</evidence>
<feature type="compositionally biased region" description="Basic and acidic residues" evidence="1">
    <location>
        <begin position="39"/>
        <end position="59"/>
    </location>
</feature>
<dbReference type="EMBL" id="JAROCA020000001">
    <property type="protein sequence ID" value="MDY0404470.1"/>
    <property type="molecule type" value="Genomic_DNA"/>
</dbReference>
<evidence type="ECO:0000256" key="1">
    <source>
        <dbReference type="SAM" id="MobiDB-lite"/>
    </source>
</evidence>
<reference evidence="3 4" key="1">
    <citation type="submission" date="2023-10" db="EMBL/GenBank/DDBJ databases">
        <title>179-bfca-hs.</title>
        <authorList>
            <person name="Miliotis G."/>
            <person name="Sengupta P."/>
            <person name="Hameed A."/>
            <person name="Chuvochina M."/>
            <person name="Mcdonagh F."/>
            <person name="Simpson A.C."/>
            <person name="Singh N.K."/>
            <person name="Rekha P.D."/>
            <person name="Raman K."/>
            <person name="Hugenholtz P."/>
            <person name="Venkateswaran K."/>
        </authorList>
    </citation>
    <scope>NUCLEOTIDE SEQUENCE [LARGE SCALE GENOMIC DNA]</scope>
    <source>
        <strain evidence="3 4">179-BFC-A-HS</strain>
    </source>
</reference>
<feature type="transmembrane region" description="Helical" evidence="2">
    <location>
        <begin position="6"/>
        <end position="26"/>
    </location>
</feature>
<protein>
    <submittedName>
        <fullName evidence="3">Uncharacterized protein</fullName>
    </submittedName>
</protein>
<keyword evidence="2" id="KW-0472">Membrane</keyword>
<evidence type="ECO:0000313" key="3">
    <source>
        <dbReference type="EMBL" id="MDY0404470.1"/>
    </source>
</evidence>
<name>A0ABU5CFZ4_9BACI</name>
<feature type="region of interest" description="Disordered" evidence="1">
    <location>
        <begin position="37"/>
        <end position="78"/>
    </location>
</feature>
<proteinExistence type="predicted"/>
<organism evidence="3 4">
    <name type="scientific">Tigheibacillus jepli</name>
    <dbReference type="NCBI Taxonomy" id="3035914"/>
    <lineage>
        <taxon>Bacteria</taxon>
        <taxon>Bacillati</taxon>
        <taxon>Bacillota</taxon>
        <taxon>Bacilli</taxon>
        <taxon>Bacillales</taxon>
        <taxon>Bacillaceae</taxon>
        <taxon>Tigheibacillus</taxon>
    </lineage>
</organism>
<comment type="caution">
    <text evidence="3">The sequence shown here is derived from an EMBL/GenBank/DDBJ whole genome shotgun (WGS) entry which is preliminary data.</text>
</comment>